<gene>
    <name evidence="1" type="ORF">DRO04_01800</name>
</gene>
<organism evidence="1 2">
    <name type="scientific">Candidatus Iainarchaeum sp</name>
    <dbReference type="NCBI Taxonomy" id="3101447"/>
    <lineage>
        <taxon>Archaea</taxon>
        <taxon>Candidatus Iainarchaeota</taxon>
        <taxon>Candidatus Iainarchaeia</taxon>
        <taxon>Candidatus Iainarchaeales</taxon>
        <taxon>Candidatus Iainarchaeaceae</taxon>
        <taxon>Candidatus Iainarchaeum</taxon>
    </lineage>
</organism>
<evidence type="ECO:0000313" key="1">
    <source>
        <dbReference type="EMBL" id="RLG70526.1"/>
    </source>
</evidence>
<evidence type="ECO:0000313" key="2">
    <source>
        <dbReference type="Proteomes" id="UP000278031"/>
    </source>
</evidence>
<sequence>MAFYGVLIARGVKTGKTYSVDMYFSDTANEDVRFDAGAGASSTSPNFKVFPEPVVIEDIALQSGATNTTKMRLVVNGTPQADVFRYSVHLETLNNRPKLNIGIKEGSMLSFLQLA</sequence>
<reference evidence="1 2" key="1">
    <citation type="submission" date="2018-06" db="EMBL/GenBank/DDBJ databases">
        <title>Extensive metabolic versatility and redundancy in microbially diverse, dynamic hydrothermal sediments.</title>
        <authorList>
            <person name="Dombrowski N."/>
            <person name="Teske A."/>
            <person name="Baker B.J."/>
        </authorList>
    </citation>
    <scope>NUCLEOTIDE SEQUENCE [LARGE SCALE GENOMIC DNA]</scope>
    <source>
        <strain evidence="1">B51_G17</strain>
    </source>
</reference>
<comment type="caution">
    <text evidence="1">The sequence shown here is derived from an EMBL/GenBank/DDBJ whole genome shotgun (WGS) entry which is preliminary data.</text>
</comment>
<dbReference type="AlphaFoldDB" id="A0A497JHK3"/>
<protein>
    <submittedName>
        <fullName evidence="1">Uncharacterized protein</fullName>
    </submittedName>
</protein>
<name>A0A497JHK3_9ARCH</name>
<proteinExistence type="predicted"/>
<dbReference type="EMBL" id="QMWP01000055">
    <property type="protein sequence ID" value="RLG70526.1"/>
    <property type="molecule type" value="Genomic_DNA"/>
</dbReference>
<accession>A0A497JHK3</accession>
<dbReference type="Proteomes" id="UP000278031">
    <property type="component" value="Unassembled WGS sequence"/>
</dbReference>